<organism evidence="1 2">
    <name type="scientific">Acrocarpospora pleiomorpha</name>
    <dbReference type="NCBI Taxonomy" id="90975"/>
    <lineage>
        <taxon>Bacteria</taxon>
        <taxon>Bacillati</taxon>
        <taxon>Actinomycetota</taxon>
        <taxon>Actinomycetes</taxon>
        <taxon>Streptosporangiales</taxon>
        <taxon>Streptosporangiaceae</taxon>
        <taxon>Acrocarpospora</taxon>
    </lineage>
</organism>
<dbReference type="EMBL" id="BLAF01000042">
    <property type="protein sequence ID" value="GES23557.1"/>
    <property type="molecule type" value="Genomic_DNA"/>
</dbReference>
<dbReference type="RefSeq" id="WP_155348435.1">
    <property type="nucleotide sequence ID" value="NZ_BAAAHM010000043.1"/>
</dbReference>
<name>A0A5M3XQF3_9ACTN</name>
<reference evidence="1 2" key="1">
    <citation type="submission" date="2019-10" db="EMBL/GenBank/DDBJ databases">
        <title>Whole genome shotgun sequence of Acrocarpospora pleiomorpha NBRC 16267.</title>
        <authorList>
            <person name="Ichikawa N."/>
            <person name="Kimura A."/>
            <person name="Kitahashi Y."/>
            <person name="Komaki H."/>
            <person name="Oguchi A."/>
        </authorList>
    </citation>
    <scope>NUCLEOTIDE SEQUENCE [LARGE SCALE GENOMIC DNA]</scope>
    <source>
        <strain evidence="1 2">NBRC 16267</strain>
    </source>
</reference>
<keyword evidence="2" id="KW-1185">Reference proteome</keyword>
<dbReference type="Proteomes" id="UP000377595">
    <property type="component" value="Unassembled WGS sequence"/>
</dbReference>
<gene>
    <name evidence="1" type="ORF">Aple_064560</name>
</gene>
<comment type="caution">
    <text evidence="1">The sequence shown here is derived from an EMBL/GenBank/DDBJ whole genome shotgun (WGS) entry which is preliminary data.</text>
</comment>
<protein>
    <submittedName>
        <fullName evidence="1">Uncharacterized protein</fullName>
    </submittedName>
</protein>
<proteinExistence type="predicted"/>
<dbReference type="AlphaFoldDB" id="A0A5M3XQF3"/>
<sequence length="51" mass="5459">MPLPLNLLPRAKTGDLNPVLVGTVHARLTPEQQRELAEELLSQADNAADAA</sequence>
<evidence type="ECO:0000313" key="2">
    <source>
        <dbReference type="Proteomes" id="UP000377595"/>
    </source>
</evidence>
<evidence type="ECO:0000313" key="1">
    <source>
        <dbReference type="EMBL" id="GES23557.1"/>
    </source>
</evidence>
<accession>A0A5M3XQF3</accession>